<name>A0ABP6V0W3_9ACTN</name>
<keyword evidence="9" id="KW-1185">Reference proteome</keyword>
<feature type="domain" description="Major facilitator superfamily (MFS) profile" evidence="7">
    <location>
        <begin position="14"/>
        <end position="460"/>
    </location>
</feature>
<evidence type="ECO:0000259" key="7">
    <source>
        <dbReference type="PROSITE" id="PS50850"/>
    </source>
</evidence>
<keyword evidence="2" id="KW-0813">Transport</keyword>
<evidence type="ECO:0000313" key="9">
    <source>
        <dbReference type="Proteomes" id="UP001500301"/>
    </source>
</evidence>
<feature type="transmembrane region" description="Helical" evidence="6">
    <location>
        <begin position="140"/>
        <end position="159"/>
    </location>
</feature>
<feature type="transmembrane region" description="Helical" evidence="6">
    <location>
        <begin position="199"/>
        <end position="220"/>
    </location>
</feature>
<feature type="transmembrane region" description="Helical" evidence="6">
    <location>
        <begin position="361"/>
        <end position="385"/>
    </location>
</feature>
<feature type="transmembrane region" description="Helical" evidence="6">
    <location>
        <begin position="79"/>
        <end position="104"/>
    </location>
</feature>
<gene>
    <name evidence="8" type="ORF">GCM10022263_14220</name>
</gene>
<evidence type="ECO:0000256" key="5">
    <source>
        <dbReference type="ARBA" id="ARBA00023136"/>
    </source>
</evidence>
<evidence type="ECO:0000256" key="6">
    <source>
        <dbReference type="SAM" id="Phobius"/>
    </source>
</evidence>
<feature type="transmembrane region" description="Helical" evidence="6">
    <location>
        <begin position="240"/>
        <end position="261"/>
    </location>
</feature>
<evidence type="ECO:0000256" key="2">
    <source>
        <dbReference type="ARBA" id="ARBA00022448"/>
    </source>
</evidence>
<dbReference type="Pfam" id="PF07690">
    <property type="entry name" value="MFS_1"/>
    <property type="match status" value="1"/>
</dbReference>
<feature type="transmembrane region" description="Helical" evidence="6">
    <location>
        <begin position="436"/>
        <end position="455"/>
    </location>
</feature>
<feature type="transmembrane region" description="Helical" evidence="6">
    <location>
        <begin position="12"/>
        <end position="36"/>
    </location>
</feature>
<feature type="transmembrane region" description="Helical" evidence="6">
    <location>
        <begin position="310"/>
        <end position="328"/>
    </location>
</feature>
<feature type="transmembrane region" description="Helical" evidence="6">
    <location>
        <begin position="165"/>
        <end position="187"/>
    </location>
</feature>
<organism evidence="8 9">
    <name type="scientific">Nocardioides daeguensis</name>
    <dbReference type="NCBI Taxonomy" id="908359"/>
    <lineage>
        <taxon>Bacteria</taxon>
        <taxon>Bacillati</taxon>
        <taxon>Actinomycetota</taxon>
        <taxon>Actinomycetes</taxon>
        <taxon>Propionibacteriales</taxon>
        <taxon>Nocardioidaceae</taxon>
        <taxon>Nocardioides</taxon>
    </lineage>
</organism>
<comment type="subcellular location">
    <subcellularLocation>
        <location evidence="1">Cell inner membrane</location>
        <topology evidence="1">Multi-pass membrane protein</topology>
    </subcellularLocation>
</comment>
<comment type="caution">
    <text evidence="8">The sequence shown here is derived from an EMBL/GenBank/DDBJ whole genome shotgun (WGS) entry which is preliminary data.</text>
</comment>
<dbReference type="PROSITE" id="PS50850">
    <property type="entry name" value="MFS"/>
    <property type="match status" value="1"/>
</dbReference>
<keyword evidence="5 6" id="KW-0472">Membrane</keyword>
<dbReference type="Proteomes" id="UP001500301">
    <property type="component" value="Unassembled WGS sequence"/>
</dbReference>
<evidence type="ECO:0000256" key="4">
    <source>
        <dbReference type="ARBA" id="ARBA00022989"/>
    </source>
</evidence>
<reference evidence="9" key="1">
    <citation type="journal article" date="2019" name="Int. J. Syst. Evol. Microbiol.">
        <title>The Global Catalogue of Microorganisms (GCM) 10K type strain sequencing project: providing services to taxonomists for standard genome sequencing and annotation.</title>
        <authorList>
            <consortium name="The Broad Institute Genomics Platform"/>
            <consortium name="The Broad Institute Genome Sequencing Center for Infectious Disease"/>
            <person name="Wu L."/>
            <person name="Ma J."/>
        </authorList>
    </citation>
    <scope>NUCLEOTIDE SEQUENCE [LARGE SCALE GENOMIC DNA]</scope>
    <source>
        <strain evidence="9">JCM 17460</strain>
    </source>
</reference>
<feature type="transmembrane region" description="Helical" evidence="6">
    <location>
        <begin position="335"/>
        <end position="355"/>
    </location>
</feature>
<dbReference type="InterPro" id="IPR011701">
    <property type="entry name" value="MFS"/>
</dbReference>
<dbReference type="EMBL" id="BAABBB010000007">
    <property type="protein sequence ID" value="GAA3526641.1"/>
    <property type="molecule type" value="Genomic_DNA"/>
</dbReference>
<protein>
    <recommendedName>
        <fullName evidence="7">Major facilitator superfamily (MFS) profile domain-containing protein</fullName>
    </recommendedName>
</protein>
<feature type="transmembrane region" description="Helical" evidence="6">
    <location>
        <begin position="48"/>
        <end position="67"/>
    </location>
</feature>
<proteinExistence type="predicted"/>
<feature type="transmembrane region" description="Helical" evidence="6">
    <location>
        <begin position="110"/>
        <end position="128"/>
    </location>
</feature>
<dbReference type="RefSeq" id="WP_218234037.1">
    <property type="nucleotide sequence ID" value="NZ_BAABBB010000007.1"/>
</dbReference>
<sequence length="469" mass="47337">MNAPDLSPRRRAMLWAAVVSGLLLAMLDQTIVGTALPRIVADLGGPSWYVWAFTCYLVPATVLLPVATRLSDRTGRRDMLLIGMALFLAGSAVCAAAGSMPVLVAGRTTQGAGAAALEALSFLVVNELSRDSKKGAGQAAISAVMAISFVAGPLIGGLLTDHIGWRWAFLVNLPIGLVAMGLLVRALPASFGRTESRRTDVDLAGIASLVLGVGALLVALNRHQQLGDWLLPSTGGALVLGVLGIALFVRVEATAAAPIVPLRLLTDPASRRLLVAAAFATTGIYACVLLVPRWYQVDGGIDATGAGIRVYPLLLALLVGVNVGAVLVGSGALRVPLVVASAVTGAGALGFLALGTSSSGALPLVAMAVLGLGMGPQLSGLQIALSRTVAPRDLAAAMGTLLLGRQVVGAVALAAADALYRSRAASDGAASGTGWAIAWVAGAGAVVAGVALLGVRRRLPAPMPAPVPA</sequence>
<evidence type="ECO:0000256" key="3">
    <source>
        <dbReference type="ARBA" id="ARBA00022692"/>
    </source>
</evidence>
<evidence type="ECO:0000256" key="1">
    <source>
        <dbReference type="ARBA" id="ARBA00004429"/>
    </source>
</evidence>
<feature type="transmembrane region" description="Helical" evidence="6">
    <location>
        <begin position="273"/>
        <end position="295"/>
    </location>
</feature>
<dbReference type="InterPro" id="IPR020846">
    <property type="entry name" value="MFS_dom"/>
</dbReference>
<keyword evidence="4 6" id="KW-1133">Transmembrane helix</keyword>
<evidence type="ECO:0000313" key="8">
    <source>
        <dbReference type="EMBL" id="GAA3526641.1"/>
    </source>
</evidence>
<keyword evidence="3 6" id="KW-0812">Transmembrane</keyword>
<feature type="transmembrane region" description="Helical" evidence="6">
    <location>
        <begin position="394"/>
        <end position="416"/>
    </location>
</feature>
<dbReference type="PANTHER" id="PTHR23501">
    <property type="entry name" value="MAJOR FACILITATOR SUPERFAMILY"/>
    <property type="match status" value="1"/>
</dbReference>
<dbReference type="PANTHER" id="PTHR23501:SF191">
    <property type="entry name" value="VACUOLAR BASIC AMINO ACID TRANSPORTER 4"/>
    <property type="match status" value="1"/>
</dbReference>
<accession>A0ABP6V0W3</accession>